<dbReference type="EC" id="5.2.1.8" evidence="3 12"/>
<comment type="catalytic activity">
    <reaction evidence="1 12 13">
        <text>[protein]-peptidylproline (omega=180) = [protein]-peptidylproline (omega=0)</text>
        <dbReference type="Rhea" id="RHEA:16237"/>
        <dbReference type="Rhea" id="RHEA-COMP:10747"/>
        <dbReference type="Rhea" id="RHEA-COMP:10748"/>
        <dbReference type="ChEBI" id="CHEBI:83833"/>
        <dbReference type="ChEBI" id="CHEBI:83834"/>
        <dbReference type="EC" id="5.2.1.8"/>
    </reaction>
</comment>
<dbReference type="InterPro" id="IPR037041">
    <property type="entry name" value="Trigger_fac_C_sf"/>
</dbReference>
<dbReference type="PANTHER" id="PTHR30560">
    <property type="entry name" value="TRIGGER FACTOR CHAPERONE AND PEPTIDYL-PROLYL CIS/TRANS ISOMERASE"/>
    <property type="match status" value="1"/>
</dbReference>
<dbReference type="Gene3D" id="1.10.3120.10">
    <property type="entry name" value="Trigger factor, C-terminal domain"/>
    <property type="match status" value="1"/>
</dbReference>
<dbReference type="GO" id="GO:0043335">
    <property type="term" value="P:protein unfolding"/>
    <property type="evidence" value="ECO:0007669"/>
    <property type="project" value="TreeGrafter"/>
</dbReference>
<comment type="subcellular location">
    <subcellularLocation>
        <location evidence="12">Cytoplasm</location>
    </subcellularLocation>
    <text evidence="12">About half TF is bound to the ribosome near the polypeptide exit tunnel while the other half is free in the cytoplasm.</text>
</comment>
<evidence type="ECO:0000256" key="5">
    <source>
        <dbReference type="ARBA" id="ARBA00022618"/>
    </source>
</evidence>
<organism evidence="17 18">
    <name type="scientific">Clostridium thermosuccinogenes</name>
    <dbReference type="NCBI Taxonomy" id="84032"/>
    <lineage>
        <taxon>Bacteria</taxon>
        <taxon>Bacillati</taxon>
        <taxon>Bacillota</taxon>
        <taxon>Clostridia</taxon>
        <taxon>Eubacteriales</taxon>
        <taxon>Clostridiaceae</taxon>
        <taxon>Clostridium</taxon>
    </lineage>
</organism>
<keyword evidence="6 12" id="KW-0697">Rotamase</keyword>
<dbReference type="Proteomes" id="UP000236151">
    <property type="component" value="Unassembled WGS sequence"/>
</dbReference>
<evidence type="ECO:0000256" key="6">
    <source>
        <dbReference type="ARBA" id="ARBA00023110"/>
    </source>
</evidence>
<keyword evidence="15" id="KW-0175">Coiled coil</keyword>
<evidence type="ECO:0000256" key="7">
    <source>
        <dbReference type="ARBA" id="ARBA00023186"/>
    </source>
</evidence>
<dbReference type="AlphaFoldDB" id="A0A2K2F8Z9"/>
<evidence type="ECO:0000256" key="11">
    <source>
        <dbReference type="ARBA" id="ARBA00029986"/>
    </source>
</evidence>
<comment type="caution">
    <text evidence="17">The sequence shown here is derived from an EMBL/GenBank/DDBJ whole genome shotgun (WGS) entry which is preliminary data.</text>
</comment>
<evidence type="ECO:0000259" key="16">
    <source>
        <dbReference type="PROSITE" id="PS50059"/>
    </source>
</evidence>
<dbReference type="FunFam" id="3.10.50.40:FF:000001">
    <property type="entry name" value="Trigger factor"/>
    <property type="match status" value="1"/>
</dbReference>
<dbReference type="KEGG" id="cthd:CDO33_17380"/>
<gene>
    <name evidence="12" type="primary">tig</name>
    <name evidence="17" type="ORF">CDQ84_15535</name>
</gene>
<dbReference type="InterPro" id="IPR001179">
    <property type="entry name" value="PPIase_FKBP_dom"/>
</dbReference>
<name>A0A2K2F8Z9_9CLOT</name>
<dbReference type="GO" id="GO:0044183">
    <property type="term" value="F:protein folding chaperone"/>
    <property type="evidence" value="ECO:0007669"/>
    <property type="project" value="TreeGrafter"/>
</dbReference>
<dbReference type="GO" id="GO:0005737">
    <property type="term" value="C:cytoplasm"/>
    <property type="evidence" value="ECO:0007669"/>
    <property type="project" value="UniProtKB-SubCell"/>
</dbReference>
<evidence type="ECO:0000256" key="13">
    <source>
        <dbReference type="PROSITE-ProRule" id="PRU00277"/>
    </source>
</evidence>
<dbReference type="PANTHER" id="PTHR30560:SF3">
    <property type="entry name" value="TRIGGER FACTOR-LIKE PROTEIN TIG, CHLOROPLASTIC"/>
    <property type="match status" value="1"/>
</dbReference>
<dbReference type="GO" id="GO:0003755">
    <property type="term" value="F:peptidyl-prolyl cis-trans isomerase activity"/>
    <property type="evidence" value="ECO:0007669"/>
    <property type="project" value="UniProtKB-UniRule"/>
</dbReference>
<accession>A0A2K2F8Z9</accession>
<keyword evidence="7 12" id="KW-0143">Chaperone</keyword>
<dbReference type="HAMAP" id="MF_00303">
    <property type="entry name" value="Trigger_factor_Tig"/>
    <property type="match status" value="1"/>
</dbReference>
<dbReference type="Gene3D" id="3.30.70.1050">
    <property type="entry name" value="Trigger factor ribosome-binding domain"/>
    <property type="match status" value="1"/>
</dbReference>
<keyword evidence="8 12" id="KW-0413">Isomerase</keyword>
<evidence type="ECO:0000313" key="18">
    <source>
        <dbReference type="Proteomes" id="UP000236151"/>
    </source>
</evidence>
<dbReference type="InterPro" id="IPR008881">
    <property type="entry name" value="Trigger_fac_ribosome-bd_bac"/>
</dbReference>
<comment type="function">
    <text evidence="10 12">Involved in protein export. Acts as a chaperone by maintaining the newly synthesized protein in an open conformation. Functions as a peptidyl-prolyl cis-trans isomerase.</text>
</comment>
<evidence type="ECO:0000256" key="10">
    <source>
        <dbReference type="ARBA" id="ARBA00024849"/>
    </source>
</evidence>
<dbReference type="Pfam" id="PF05698">
    <property type="entry name" value="Trigger_C"/>
    <property type="match status" value="1"/>
</dbReference>
<comment type="domain">
    <text evidence="12">Consists of 3 domains; the N-terminus binds the ribosome, the middle domain has PPIase activity, while the C-terminus has intrinsic chaperone activity on its own.</text>
</comment>
<dbReference type="SUPFAM" id="SSF102735">
    <property type="entry name" value="Trigger factor ribosome-binding domain"/>
    <property type="match status" value="1"/>
</dbReference>
<evidence type="ECO:0000256" key="15">
    <source>
        <dbReference type="SAM" id="Coils"/>
    </source>
</evidence>
<evidence type="ECO:0000256" key="2">
    <source>
        <dbReference type="ARBA" id="ARBA00005464"/>
    </source>
</evidence>
<dbReference type="InterPro" id="IPR005215">
    <property type="entry name" value="Trig_fac"/>
</dbReference>
<evidence type="ECO:0000256" key="12">
    <source>
        <dbReference type="HAMAP-Rule" id="MF_00303"/>
    </source>
</evidence>
<dbReference type="GO" id="GO:0043022">
    <property type="term" value="F:ribosome binding"/>
    <property type="evidence" value="ECO:0007669"/>
    <property type="project" value="TreeGrafter"/>
</dbReference>
<dbReference type="SUPFAM" id="SSF54534">
    <property type="entry name" value="FKBP-like"/>
    <property type="match status" value="1"/>
</dbReference>
<keyword evidence="12" id="KW-0963">Cytoplasm</keyword>
<proteinExistence type="inferred from homology"/>
<dbReference type="SUPFAM" id="SSF109998">
    <property type="entry name" value="Triger factor/SurA peptide-binding domain-like"/>
    <property type="match status" value="1"/>
</dbReference>
<dbReference type="InterPro" id="IPR036611">
    <property type="entry name" value="Trigger_fac_ribosome-bd_sf"/>
</dbReference>
<dbReference type="GO" id="GO:0051301">
    <property type="term" value="P:cell division"/>
    <property type="evidence" value="ECO:0007669"/>
    <property type="project" value="UniProtKB-KW"/>
</dbReference>
<evidence type="ECO:0000256" key="9">
    <source>
        <dbReference type="ARBA" id="ARBA00023306"/>
    </source>
</evidence>
<keyword evidence="5 12" id="KW-0132">Cell division</keyword>
<dbReference type="OrthoDB" id="9767721at2"/>
<keyword evidence="18" id="KW-1185">Reference proteome</keyword>
<dbReference type="EMBL" id="NIOJ01000051">
    <property type="protein sequence ID" value="PNT96299.1"/>
    <property type="molecule type" value="Genomic_DNA"/>
</dbReference>
<comment type="similarity">
    <text evidence="2 12 14">Belongs to the FKBP-type PPIase family. Tig subfamily.</text>
</comment>
<dbReference type="GO" id="GO:0015031">
    <property type="term" value="P:protein transport"/>
    <property type="evidence" value="ECO:0007669"/>
    <property type="project" value="UniProtKB-UniRule"/>
</dbReference>
<dbReference type="InterPro" id="IPR046357">
    <property type="entry name" value="PPIase_dom_sf"/>
</dbReference>
<feature type="coiled-coil region" evidence="15">
    <location>
        <begin position="368"/>
        <end position="399"/>
    </location>
</feature>
<keyword evidence="9 12" id="KW-0131">Cell cycle</keyword>
<dbReference type="Gene3D" id="3.10.50.40">
    <property type="match status" value="1"/>
</dbReference>
<evidence type="ECO:0000313" key="17">
    <source>
        <dbReference type="EMBL" id="PNT96299.1"/>
    </source>
</evidence>
<evidence type="ECO:0000256" key="1">
    <source>
        <dbReference type="ARBA" id="ARBA00000971"/>
    </source>
</evidence>
<dbReference type="Pfam" id="PF00254">
    <property type="entry name" value="FKBP_C"/>
    <property type="match status" value="1"/>
</dbReference>
<evidence type="ECO:0000256" key="8">
    <source>
        <dbReference type="ARBA" id="ARBA00023235"/>
    </source>
</evidence>
<sequence length="428" mass="49069">MNVKVENIEKNVVQLEIEVDAAKFEEGLQKAFSKNAGRFNVPGFRKGKAPRKIVERYYGPEVLYEDAFNIVCPEAYEEAIKSNDIHPVDRPEIDIKQIGQGQNLVFTAKVTVKPEVELGQYKDIEVSKIEVNVTDEDVDNEIKRTAERNARIVDVDDRPVQEKDIAVIDFEGFIDGVPFEGGKAQNYELTIGSGTFIQGFEDQLIGKNKGEEVDVNVTFPEDYGNKDVAGKPALFKVKINGIKVKELPAIDDEFAKDVSEFDTLEAYKEDVRKKLVENAEHRAKHEMEDNVVAKVVENAVVDIPQVMIEKHIDDLIYDFDMRLRYQGLDLNRYMEIMGMDTETFRGQFAQRAENEVKTRLVLEKISKVENIEASEDEVNDEIKKMAENYRQDVEEFKKHLREDDIEYIKDNLAFRKTVDFLVQNAKIA</sequence>
<protein>
    <recommendedName>
        <fullName evidence="4 12">Trigger factor</fullName>
        <shortName evidence="12">TF</shortName>
        <ecNumber evidence="3 12">5.2.1.8</ecNumber>
    </recommendedName>
    <alternativeName>
        <fullName evidence="11 12">PPIase</fullName>
    </alternativeName>
</protein>
<dbReference type="Pfam" id="PF05697">
    <property type="entry name" value="Trigger_N"/>
    <property type="match status" value="1"/>
</dbReference>
<dbReference type="PROSITE" id="PS50059">
    <property type="entry name" value="FKBP_PPIASE"/>
    <property type="match status" value="1"/>
</dbReference>
<dbReference type="InterPro" id="IPR027304">
    <property type="entry name" value="Trigger_fact/SurA_dom_sf"/>
</dbReference>
<dbReference type="PIRSF" id="PIRSF003095">
    <property type="entry name" value="Trigger_factor"/>
    <property type="match status" value="1"/>
</dbReference>
<evidence type="ECO:0000256" key="3">
    <source>
        <dbReference type="ARBA" id="ARBA00013194"/>
    </source>
</evidence>
<evidence type="ECO:0000256" key="14">
    <source>
        <dbReference type="RuleBase" id="RU003914"/>
    </source>
</evidence>
<evidence type="ECO:0000256" key="4">
    <source>
        <dbReference type="ARBA" id="ARBA00016902"/>
    </source>
</evidence>
<dbReference type="InterPro" id="IPR008880">
    <property type="entry name" value="Trigger_fac_C"/>
</dbReference>
<feature type="domain" description="PPIase FKBP-type" evidence="16">
    <location>
        <begin position="163"/>
        <end position="253"/>
    </location>
</feature>
<dbReference type="RefSeq" id="WP_103082651.1">
    <property type="nucleotide sequence ID" value="NZ_CP021850.1"/>
</dbReference>
<dbReference type="NCBIfam" id="TIGR00115">
    <property type="entry name" value="tig"/>
    <property type="match status" value="1"/>
</dbReference>
<reference evidence="17 18" key="1">
    <citation type="submission" date="2017-06" db="EMBL/GenBank/DDBJ databases">
        <title>Investigating the central metabolism of Clostridium thermosuccinogenes.</title>
        <authorList>
            <person name="Koendjbiharie J.G."/>
            <person name="van Kranenburg R."/>
        </authorList>
    </citation>
    <scope>NUCLEOTIDE SEQUENCE [LARGE SCALE GENOMIC DNA]</scope>
    <source>
        <strain evidence="17 18">DSM 5806</strain>
    </source>
</reference>
<dbReference type="GO" id="GO:0051083">
    <property type="term" value="P:'de novo' cotranslational protein folding"/>
    <property type="evidence" value="ECO:0007669"/>
    <property type="project" value="TreeGrafter"/>
</dbReference>